<feature type="region of interest" description="Disordered" evidence="3">
    <location>
        <begin position="21"/>
        <end position="58"/>
    </location>
</feature>
<dbReference type="Proteomes" id="UP000078237">
    <property type="component" value="Unassembled WGS sequence"/>
</dbReference>
<dbReference type="InterPro" id="IPR036318">
    <property type="entry name" value="FAD-bd_PCMH-like_sf"/>
</dbReference>
<dbReference type="PROSITE" id="PS51387">
    <property type="entry name" value="FAD_PCMH"/>
    <property type="match status" value="1"/>
</dbReference>
<comment type="similarity">
    <text evidence="1">Belongs to the oxygen-dependent FAD-linked oxidoreductase family.</text>
</comment>
<feature type="domain" description="FAD-binding PCMH-type" evidence="5">
    <location>
        <begin position="131"/>
        <end position="313"/>
    </location>
</feature>
<organism evidence="6 7">
    <name type="scientific">Madurella mycetomatis</name>
    <dbReference type="NCBI Taxonomy" id="100816"/>
    <lineage>
        <taxon>Eukaryota</taxon>
        <taxon>Fungi</taxon>
        <taxon>Dikarya</taxon>
        <taxon>Ascomycota</taxon>
        <taxon>Pezizomycotina</taxon>
        <taxon>Sordariomycetes</taxon>
        <taxon>Sordariomycetidae</taxon>
        <taxon>Sordariales</taxon>
        <taxon>Sordariales incertae sedis</taxon>
        <taxon>Madurella</taxon>
    </lineage>
</organism>
<feature type="chain" id="PRO_5008043123" evidence="4">
    <location>
        <begin position="21"/>
        <end position="598"/>
    </location>
</feature>
<dbReference type="Pfam" id="PF08031">
    <property type="entry name" value="BBE"/>
    <property type="match status" value="1"/>
</dbReference>
<dbReference type="InterPro" id="IPR050432">
    <property type="entry name" value="FAD-linked_Oxidoreductases_BP"/>
</dbReference>
<dbReference type="VEuPathDB" id="FungiDB:MMYC01_210608"/>
<dbReference type="AlphaFoldDB" id="A0A175VNF7"/>
<dbReference type="Pfam" id="PF01565">
    <property type="entry name" value="FAD_binding_4"/>
    <property type="match status" value="1"/>
</dbReference>
<evidence type="ECO:0000256" key="4">
    <source>
        <dbReference type="SAM" id="SignalP"/>
    </source>
</evidence>
<gene>
    <name evidence="6" type="ORF">MMYC01_210608</name>
</gene>
<dbReference type="GO" id="GO:0071949">
    <property type="term" value="F:FAD binding"/>
    <property type="evidence" value="ECO:0007669"/>
    <property type="project" value="InterPro"/>
</dbReference>
<evidence type="ECO:0000313" key="7">
    <source>
        <dbReference type="Proteomes" id="UP000078237"/>
    </source>
</evidence>
<evidence type="ECO:0000256" key="2">
    <source>
        <dbReference type="ARBA" id="ARBA00023002"/>
    </source>
</evidence>
<keyword evidence="2" id="KW-0560">Oxidoreductase</keyword>
<dbReference type="STRING" id="100816.A0A175VNF7"/>
<dbReference type="InterPro" id="IPR006094">
    <property type="entry name" value="Oxid_FAD_bind_N"/>
</dbReference>
<dbReference type="EMBL" id="LCTW02000677">
    <property type="protein sequence ID" value="KXX72805.1"/>
    <property type="molecule type" value="Genomic_DNA"/>
</dbReference>
<comment type="caution">
    <text evidence="6">The sequence shown here is derived from an EMBL/GenBank/DDBJ whole genome shotgun (WGS) entry which is preliminary data.</text>
</comment>
<dbReference type="InterPro" id="IPR016169">
    <property type="entry name" value="FAD-bd_PCMH_sub2"/>
</dbReference>
<dbReference type="SUPFAM" id="SSF56176">
    <property type="entry name" value="FAD-binding/transporter-associated domain-like"/>
    <property type="match status" value="1"/>
</dbReference>
<accession>A0A175VNF7</accession>
<protein>
    <submittedName>
        <fullName evidence="6">6-hydroxy-D-nicotine oxidase</fullName>
    </submittedName>
</protein>
<evidence type="ECO:0000256" key="3">
    <source>
        <dbReference type="SAM" id="MobiDB-lite"/>
    </source>
</evidence>
<reference evidence="6 7" key="1">
    <citation type="journal article" date="2016" name="Genome Announc.">
        <title>Genome Sequence of Madurella mycetomatis mm55, Isolated from a Human Mycetoma Case in Sudan.</title>
        <authorList>
            <person name="Smit S."/>
            <person name="Derks M.F."/>
            <person name="Bervoets S."/>
            <person name="Fahal A."/>
            <person name="van Leeuwen W."/>
            <person name="van Belkum A."/>
            <person name="van de Sande W.W."/>
        </authorList>
    </citation>
    <scope>NUCLEOTIDE SEQUENCE [LARGE SCALE GENOMIC DNA]</scope>
    <source>
        <strain evidence="7">mm55</strain>
    </source>
</reference>
<dbReference type="Gene3D" id="3.30.465.10">
    <property type="match status" value="2"/>
</dbReference>
<dbReference type="GO" id="GO:0016491">
    <property type="term" value="F:oxidoreductase activity"/>
    <property type="evidence" value="ECO:0007669"/>
    <property type="project" value="UniProtKB-KW"/>
</dbReference>
<name>A0A175VNF7_9PEZI</name>
<keyword evidence="4" id="KW-0732">Signal</keyword>
<proteinExistence type="inferred from homology"/>
<evidence type="ECO:0000313" key="6">
    <source>
        <dbReference type="EMBL" id="KXX72805.1"/>
    </source>
</evidence>
<dbReference type="PANTHER" id="PTHR13878">
    <property type="entry name" value="GULONOLACTONE OXIDASE"/>
    <property type="match status" value="1"/>
</dbReference>
<keyword evidence="7" id="KW-1185">Reference proteome</keyword>
<dbReference type="InterPro" id="IPR012951">
    <property type="entry name" value="BBE"/>
</dbReference>
<evidence type="ECO:0000259" key="5">
    <source>
        <dbReference type="PROSITE" id="PS51387"/>
    </source>
</evidence>
<dbReference type="InterPro" id="IPR016166">
    <property type="entry name" value="FAD-bd_PCMH"/>
</dbReference>
<dbReference type="OrthoDB" id="9983560at2759"/>
<feature type="compositionally biased region" description="Low complexity" evidence="3">
    <location>
        <begin position="25"/>
        <end position="36"/>
    </location>
</feature>
<evidence type="ECO:0000256" key="1">
    <source>
        <dbReference type="ARBA" id="ARBA00005466"/>
    </source>
</evidence>
<feature type="signal peptide" evidence="4">
    <location>
        <begin position="1"/>
        <end position="20"/>
    </location>
</feature>
<sequence>MPSLRNIFLCALPLVPSTLSASVQPRSGTSCSSSPSKPRHDSCKAVPGTPGWPSPQSWAHLNESVAGRLLQPPPPGAVCHPGQRTYDAEQCPAVRAAWSTHEFHTDNPISTLGNHWNNDTCLPQEGYPCSGQGYPVFVINATTAEHVKKGVQFARRHNIRLVVMSTGHDYVGRSNAPNSLSIWVHHMKGLKTHASFRPDRCRLTIDGTAVTVGAGMQMIDIYRELDALNQTIVGGGGKTVSVGGYVTGAGHGLLGPHHGLAADQVLEMEVVTPKGEIVTANECQNQDLFWAMRGGGGSTFGVMTSVTMRTFPTPKLAAMQLALIAVDNSTSSRATVDMVAYILSQFPSLSDSGVSGYAFYSGDGSNQFISTARGFIMSAVLPDSSAEEMRRLWEPILAHVNVTWPSFLHTIQTPTFPSFYAWFQENYDQSEAGTNAYGGSRLLDANHLTRDLNKSAEALRRFGGEAGAGIFLVAGKGVHNAQPRGGGNAVVPAWRKAYAFATGGVSYEPLNSTSEAAARKEVLEKLAALKELAPDSGTYVNEAFPFEPDWQHEFWGDNYDRLVRIKRAIDPDDVFWCHPCVGNDRWHEVGDRLCRVKH</sequence>
<dbReference type="PANTHER" id="PTHR13878:SF91">
    <property type="entry name" value="FAD BINDING DOMAIN PROTEIN (AFU_ORTHOLOGUE AFUA_6G12070)-RELATED"/>
    <property type="match status" value="1"/>
</dbReference>